<accession>A0A371RFG2</accession>
<organism evidence="2 3">
    <name type="scientific">Parvularcula marina</name>
    <dbReference type="NCBI Taxonomy" id="2292771"/>
    <lineage>
        <taxon>Bacteria</taxon>
        <taxon>Pseudomonadati</taxon>
        <taxon>Pseudomonadota</taxon>
        <taxon>Alphaproteobacteria</taxon>
        <taxon>Parvularculales</taxon>
        <taxon>Parvularculaceae</taxon>
        <taxon>Parvularcula</taxon>
    </lineage>
</organism>
<dbReference type="CDD" id="cd16018">
    <property type="entry name" value="Enpp"/>
    <property type="match status" value="1"/>
</dbReference>
<dbReference type="Proteomes" id="UP000264589">
    <property type="component" value="Unassembled WGS sequence"/>
</dbReference>
<dbReference type="InParanoid" id="A0A371RFG2"/>
<dbReference type="Gene3D" id="3.40.720.10">
    <property type="entry name" value="Alkaline Phosphatase, subunit A"/>
    <property type="match status" value="1"/>
</dbReference>
<dbReference type="AlphaFoldDB" id="A0A371RFG2"/>
<dbReference type="PROSITE" id="PS51257">
    <property type="entry name" value="PROKAR_LIPOPROTEIN"/>
    <property type="match status" value="1"/>
</dbReference>
<dbReference type="InterPro" id="IPR017850">
    <property type="entry name" value="Alkaline_phosphatase_core_sf"/>
</dbReference>
<name>A0A371RFG2_9PROT</name>
<dbReference type="SUPFAM" id="SSF53649">
    <property type="entry name" value="Alkaline phosphatase-like"/>
    <property type="match status" value="1"/>
</dbReference>
<dbReference type="EMBL" id="QUQO01000001">
    <property type="protein sequence ID" value="RFB04165.1"/>
    <property type="molecule type" value="Genomic_DNA"/>
</dbReference>
<keyword evidence="3" id="KW-1185">Reference proteome</keyword>
<dbReference type="RefSeq" id="WP_116390793.1">
    <property type="nucleotide sequence ID" value="NZ_QUQO01000001.1"/>
</dbReference>
<protein>
    <submittedName>
        <fullName evidence="2">Alkaline phosphatase family protein</fullName>
    </submittedName>
</protein>
<comment type="caution">
    <text evidence="2">The sequence shown here is derived from an EMBL/GenBank/DDBJ whole genome shotgun (WGS) entry which is preliminary data.</text>
</comment>
<feature type="chain" id="PRO_5016664294" evidence="1">
    <location>
        <begin position="27"/>
        <end position="414"/>
    </location>
</feature>
<dbReference type="PANTHER" id="PTHR10151">
    <property type="entry name" value="ECTONUCLEOTIDE PYROPHOSPHATASE/PHOSPHODIESTERASE"/>
    <property type="match status" value="1"/>
</dbReference>
<dbReference type="PANTHER" id="PTHR10151:SF120">
    <property type="entry name" value="BIS(5'-ADENOSYL)-TRIPHOSPHATASE"/>
    <property type="match status" value="1"/>
</dbReference>
<keyword evidence="1" id="KW-0732">Signal</keyword>
<dbReference type="GO" id="GO:0016787">
    <property type="term" value="F:hydrolase activity"/>
    <property type="evidence" value="ECO:0007669"/>
    <property type="project" value="UniProtKB-ARBA"/>
</dbReference>
<feature type="signal peptide" evidence="1">
    <location>
        <begin position="1"/>
        <end position="26"/>
    </location>
</feature>
<dbReference type="Pfam" id="PF01663">
    <property type="entry name" value="Phosphodiest"/>
    <property type="match status" value="1"/>
</dbReference>
<sequence>MRDLKNLCLIGLMLAAAACASTPEPAADPVVEAASGTRTILISIDGFRPDYLDRGATPVMLAMAEEGARGVMQPSFPSKTFPNHYTLITGLTPDHHGVINNTMEDPSKPGQTFQIWDRKVAEDPDWWEGGTPLWVTAEQQGVKSATMFWPGSDYVIHDTRPGIYENFDQKLPDFARVDLVLSWLDQPPAEQPEFMTLYFDIVDTAGHLYGPESPKTTSAAAQVDAAIGRLMDGLAARGLAETTNIVIVADHGMAPIADDRIASLDDLIAPEKVRVVFNGAFIGVMPEPAHKDEVEAALLGRQDHAECWRKSELPARFVYGTHPRVPAIICLADTGWRYESSGMTVWRNSGGDHGYDPADPLMHAIFIAHGPAFREGVTLKLFENTSVYPLLAHLIGVEPVANDGNLKDMSRALK</sequence>
<dbReference type="OrthoDB" id="9771966at2"/>
<proteinExistence type="predicted"/>
<evidence type="ECO:0000313" key="2">
    <source>
        <dbReference type="EMBL" id="RFB04165.1"/>
    </source>
</evidence>
<dbReference type="InterPro" id="IPR002591">
    <property type="entry name" value="Phosphodiest/P_Trfase"/>
</dbReference>
<reference evidence="2 3" key="1">
    <citation type="submission" date="2018-08" db="EMBL/GenBank/DDBJ databases">
        <title>Parvularcula sp. SM1705, isolated from surface water of the South Sea China.</title>
        <authorList>
            <person name="Sun L."/>
        </authorList>
    </citation>
    <scope>NUCLEOTIDE SEQUENCE [LARGE SCALE GENOMIC DNA]</scope>
    <source>
        <strain evidence="2 3">SM1705</strain>
    </source>
</reference>
<dbReference type="Gene3D" id="3.30.1360.180">
    <property type="match status" value="1"/>
</dbReference>
<evidence type="ECO:0000313" key="3">
    <source>
        <dbReference type="Proteomes" id="UP000264589"/>
    </source>
</evidence>
<evidence type="ECO:0000256" key="1">
    <source>
        <dbReference type="SAM" id="SignalP"/>
    </source>
</evidence>
<gene>
    <name evidence="2" type="ORF">DX908_02030</name>
</gene>